<dbReference type="SUPFAM" id="SSF111369">
    <property type="entry name" value="HlyD-like secretion proteins"/>
    <property type="match status" value="1"/>
</dbReference>
<dbReference type="EMBL" id="FOTW01000005">
    <property type="protein sequence ID" value="SFL60389.1"/>
    <property type="molecule type" value="Genomic_DNA"/>
</dbReference>
<gene>
    <name evidence="4" type="ORF">SAMN02982985_00887</name>
</gene>
<dbReference type="Proteomes" id="UP000199470">
    <property type="component" value="Unassembled WGS sequence"/>
</dbReference>
<dbReference type="Gene3D" id="2.40.50.100">
    <property type="match status" value="2"/>
</dbReference>
<proteinExistence type="predicted"/>
<keyword evidence="3" id="KW-1133">Transmembrane helix</keyword>
<dbReference type="OrthoDB" id="9813967at2"/>
<sequence>MSDKRKYLGPAVIAVVLLAIAGGVVYYMAHARRLPDGLIAATGRIEADRIVAASKFPGKIAAIMVREGDNVAAGASIAQLDDAQIASRLEQARQALNALDAQLKAGESGLAIARREVPLNQSSADAGVSQAQAVLSKASSVEAQAALDARRHRELFEHGSIEKHRAEQAELAWHVAQNDVAAARETLVRARQGSSGAALGGDKIVAKEQELAALRAQRERAAAAVAEAASVNADQLIKAPAAGVVVSRLREPGEVIQAGSAVAELANLDALHLKVYVPEALIGKVKLGLPVRLYIDSQPDQAYDAKVSYIASRAEFTPKEVQTADERVKLVYAVKLAIQANPQHRLTPGLPADAVIRWDQNVAWQKPTW</sequence>
<dbReference type="Gene3D" id="2.40.30.170">
    <property type="match status" value="1"/>
</dbReference>
<comment type="subcellular location">
    <subcellularLocation>
        <location evidence="1">Cell envelope</location>
    </subcellularLocation>
</comment>
<evidence type="ECO:0000256" key="1">
    <source>
        <dbReference type="ARBA" id="ARBA00004196"/>
    </source>
</evidence>
<dbReference type="RefSeq" id="WP_093384141.1">
    <property type="nucleotide sequence ID" value="NZ_FOTW01000005.1"/>
</dbReference>
<evidence type="ECO:0000256" key="3">
    <source>
        <dbReference type="SAM" id="Phobius"/>
    </source>
</evidence>
<dbReference type="PANTHER" id="PTHR32347:SF23">
    <property type="entry name" value="BLL5650 PROTEIN"/>
    <property type="match status" value="1"/>
</dbReference>
<dbReference type="PANTHER" id="PTHR32347">
    <property type="entry name" value="EFFLUX SYSTEM COMPONENT YKNX-RELATED"/>
    <property type="match status" value="1"/>
</dbReference>
<accession>A0A1I4J1E1</accession>
<reference evidence="4 5" key="1">
    <citation type="submission" date="2016-10" db="EMBL/GenBank/DDBJ databases">
        <authorList>
            <person name="de Groot N.N."/>
        </authorList>
    </citation>
    <scope>NUCLEOTIDE SEQUENCE [LARGE SCALE GENOMIC DNA]</scope>
    <source>
        <strain evidence="4 5">ATCC 43154</strain>
    </source>
</reference>
<evidence type="ECO:0000313" key="5">
    <source>
        <dbReference type="Proteomes" id="UP000199470"/>
    </source>
</evidence>
<dbReference type="GO" id="GO:0030313">
    <property type="term" value="C:cell envelope"/>
    <property type="evidence" value="ECO:0007669"/>
    <property type="project" value="UniProtKB-SubCell"/>
</dbReference>
<keyword evidence="2" id="KW-0175">Coiled coil</keyword>
<dbReference type="AlphaFoldDB" id="A0A1I4J1E1"/>
<keyword evidence="3" id="KW-0472">Membrane</keyword>
<protein>
    <submittedName>
        <fullName evidence="4">HlyD family secretion protein</fullName>
    </submittedName>
</protein>
<name>A0A1I4J1E1_9BURK</name>
<evidence type="ECO:0000313" key="4">
    <source>
        <dbReference type="EMBL" id="SFL60389.1"/>
    </source>
</evidence>
<keyword evidence="3" id="KW-0812">Transmembrane</keyword>
<dbReference type="InterPro" id="IPR050465">
    <property type="entry name" value="UPF0194_transport"/>
</dbReference>
<keyword evidence="5" id="KW-1185">Reference proteome</keyword>
<dbReference type="PRINTS" id="PR01490">
    <property type="entry name" value="RTXTOXIND"/>
</dbReference>
<dbReference type="STRING" id="758825.SAMN02982985_00887"/>
<evidence type="ECO:0000256" key="2">
    <source>
        <dbReference type="ARBA" id="ARBA00023054"/>
    </source>
</evidence>
<feature type="transmembrane region" description="Helical" evidence="3">
    <location>
        <begin position="7"/>
        <end position="29"/>
    </location>
</feature>
<organism evidence="4 5">
    <name type="scientific">Rugamonas rubra</name>
    <dbReference type="NCBI Taxonomy" id="758825"/>
    <lineage>
        <taxon>Bacteria</taxon>
        <taxon>Pseudomonadati</taxon>
        <taxon>Pseudomonadota</taxon>
        <taxon>Betaproteobacteria</taxon>
        <taxon>Burkholderiales</taxon>
        <taxon>Oxalobacteraceae</taxon>
        <taxon>Telluria group</taxon>
        <taxon>Rugamonas</taxon>
    </lineage>
</organism>